<evidence type="ECO:0000313" key="2">
    <source>
        <dbReference type="Proteomes" id="UP001433268"/>
    </source>
</evidence>
<reference evidence="1 2" key="1">
    <citation type="submission" date="2023-01" db="EMBL/GenBank/DDBJ databases">
        <title>Analysis of 21 Apiospora genomes using comparative genomics revels a genus with tremendous synthesis potential of carbohydrate active enzymes and secondary metabolites.</title>
        <authorList>
            <person name="Sorensen T."/>
        </authorList>
    </citation>
    <scope>NUCLEOTIDE SEQUENCE [LARGE SCALE GENOMIC DNA]</scope>
    <source>
        <strain evidence="1 2">CBS 114990</strain>
    </source>
</reference>
<organism evidence="1 2">
    <name type="scientific">Apiospora hydei</name>
    <dbReference type="NCBI Taxonomy" id="1337664"/>
    <lineage>
        <taxon>Eukaryota</taxon>
        <taxon>Fungi</taxon>
        <taxon>Dikarya</taxon>
        <taxon>Ascomycota</taxon>
        <taxon>Pezizomycotina</taxon>
        <taxon>Sordariomycetes</taxon>
        <taxon>Xylariomycetidae</taxon>
        <taxon>Amphisphaeriales</taxon>
        <taxon>Apiosporaceae</taxon>
        <taxon>Apiospora</taxon>
    </lineage>
</organism>
<proteinExistence type="predicted"/>
<comment type="caution">
    <text evidence="1">The sequence shown here is derived from an EMBL/GenBank/DDBJ whole genome shotgun (WGS) entry which is preliminary data.</text>
</comment>
<evidence type="ECO:0000313" key="1">
    <source>
        <dbReference type="EMBL" id="KAK8065146.1"/>
    </source>
</evidence>
<dbReference type="GeneID" id="92049268"/>
<name>A0ABR1V1S8_9PEZI</name>
<gene>
    <name evidence="1" type="ORF">PG997_011893</name>
</gene>
<dbReference type="Proteomes" id="UP001433268">
    <property type="component" value="Unassembled WGS sequence"/>
</dbReference>
<keyword evidence="2" id="KW-1185">Reference proteome</keyword>
<dbReference type="RefSeq" id="XP_066661900.1">
    <property type="nucleotide sequence ID" value="XM_066816208.1"/>
</dbReference>
<sequence length="90" mass="10395">MAVGSSLSSLRQQRRKKLVDLFARENCLTRKRDEAAHPLGKHLLDLEPLETTACQAPRSGDLRELAEERRRRREWAILASLAELPEEDCW</sequence>
<accession>A0ABR1V1S8</accession>
<protein>
    <submittedName>
        <fullName evidence="1">Uncharacterized protein</fullName>
    </submittedName>
</protein>
<dbReference type="EMBL" id="JAQQWN010000009">
    <property type="protein sequence ID" value="KAK8065146.1"/>
    <property type="molecule type" value="Genomic_DNA"/>
</dbReference>